<organism evidence="9 10">
    <name type="scientific">Luteococcus sanguinis</name>
    <dbReference type="NCBI Taxonomy" id="174038"/>
    <lineage>
        <taxon>Bacteria</taxon>
        <taxon>Bacillati</taxon>
        <taxon>Actinomycetota</taxon>
        <taxon>Actinomycetes</taxon>
        <taxon>Propionibacteriales</taxon>
        <taxon>Propionibacteriaceae</taxon>
        <taxon>Luteococcus</taxon>
    </lineage>
</organism>
<feature type="transmembrane region" description="Helical" evidence="7">
    <location>
        <begin position="188"/>
        <end position="209"/>
    </location>
</feature>
<dbReference type="SUPFAM" id="SSF161098">
    <property type="entry name" value="MetI-like"/>
    <property type="match status" value="1"/>
</dbReference>
<dbReference type="RefSeq" id="WP_343884751.1">
    <property type="nucleotide sequence ID" value="NZ_BAAAKI010000003.1"/>
</dbReference>
<dbReference type="PANTHER" id="PTHR43744">
    <property type="entry name" value="ABC TRANSPORTER PERMEASE PROTEIN MG189-RELATED-RELATED"/>
    <property type="match status" value="1"/>
</dbReference>
<keyword evidence="10" id="KW-1185">Reference proteome</keyword>
<name>A0ABW1X4F4_9ACTN</name>
<evidence type="ECO:0000313" key="9">
    <source>
        <dbReference type="EMBL" id="MFC6397052.1"/>
    </source>
</evidence>
<gene>
    <name evidence="9" type="ORF">ACFP57_08680</name>
</gene>
<protein>
    <submittedName>
        <fullName evidence="9">Carbohydrate ABC transporter permease</fullName>
    </submittedName>
</protein>
<proteinExistence type="inferred from homology"/>
<keyword evidence="4 7" id="KW-0812">Transmembrane</keyword>
<reference evidence="10" key="1">
    <citation type="journal article" date="2019" name="Int. J. Syst. Evol. Microbiol.">
        <title>The Global Catalogue of Microorganisms (GCM) 10K type strain sequencing project: providing services to taxonomists for standard genome sequencing and annotation.</title>
        <authorList>
            <consortium name="The Broad Institute Genomics Platform"/>
            <consortium name="The Broad Institute Genome Sequencing Center for Infectious Disease"/>
            <person name="Wu L."/>
            <person name="Ma J."/>
        </authorList>
    </citation>
    <scope>NUCLEOTIDE SEQUENCE [LARGE SCALE GENOMIC DNA]</scope>
    <source>
        <strain evidence="10">CGMCC 1.15277</strain>
    </source>
</reference>
<dbReference type="Gene3D" id="1.10.3720.10">
    <property type="entry name" value="MetI-like"/>
    <property type="match status" value="1"/>
</dbReference>
<accession>A0ABW1X4F4</accession>
<dbReference type="EMBL" id="JBHSUA010000018">
    <property type="protein sequence ID" value="MFC6397052.1"/>
    <property type="molecule type" value="Genomic_DNA"/>
</dbReference>
<feature type="domain" description="ABC transmembrane type-1" evidence="8">
    <location>
        <begin position="109"/>
        <end position="310"/>
    </location>
</feature>
<dbReference type="PANTHER" id="PTHR43744:SF12">
    <property type="entry name" value="ABC TRANSPORTER PERMEASE PROTEIN MG189-RELATED"/>
    <property type="match status" value="1"/>
</dbReference>
<dbReference type="Proteomes" id="UP001596266">
    <property type="component" value="Unassembled WGS sequence"/>
</dbReference>
<keyword evidence="3" id="KW-1003">Cell membrane</keyword>
<feature type="transmembrane region" description="Helical" evidence="7">
    <location>
        <begin position="113"/>
        <end position="134"/>
    </location>
</feature>
<evidence type="ECO:0000256" key="3">
    <source>
        <dbReference type="ARBA" id="ARBA00022475"/>
    </source>
</evidence>
<evidence type="ECO:0000259" key="8">
    <source>
        <dbReference type="PROSITE" id="PS50928"/>
    </source>
</evidence>
<dbReference type="Pfam" id="PF00528">
    <property type="entry name" value="BPD_transp_1"/>
    <property type="match status" value="1"/>
</dbReference>
<evidence type="ECO:0000256" key="5">
    <source>
        <dbReference type="ARBA" id="ARBA00022989"/>
    </source>
</evidence>
<dbReference type="InterPro" id="IPR000515">
    <property type="entry name" value="MetI-like"/>
</dbReference>
<keyword evidence="6 7" id="KW-0472">Membrane</keyword>
<dbReference type="CDD" id="cd06261">
    <property type="entry name" value="TM_PBP2"/>
    <property type="match status" value="1"/>
</dbReference>
<comment type="caution">
    <text evidence="9">The sequence shown here is derived from an EMBL/GenBank/DDBJ whole genome shotgun (WGS) entry which is preliminary data.</text>
</comment>
<feature type="transmembrane region" description="Helical" evidence="7">
    <location>
        <begin position="49"/>
        <end position="71"/>
    </location>
</feature>
<comment type="subcellular location">
    <subcellularLocation>
        <location evidence="1 7">Cell membrane</location>
        <topology evidence="1 7">Multi-pass membrane protein</topology>
    </subcellularLocation>
</comment>
<feature type="transmembrane region" description="Helical" evidence="7">
    <location>
        <begin position="146"/>
        <end position="168"/>
    </location>
</feature>
<evidence type="ECO:0000256" key="2">
    <source>
        <dbReference type="ARBA" id="ARBA00022448"/>
    </source>
</evidence>
<evidence type="ECO:0000313" key="10">
    <source>
        <dbReference type="Proteomes" id="UP001596266"/>
    </source>
</evidence>
<dbReference type="PROSITE" id="PS50928">
    <property type="entry name" value="ABC_TM1"/>
    <property type="match status" value="1"/>
</dbReference>
<evidence type="ECO:0000256" key="6">
    <source>
        <dbReference type="ARBA" id="ARBA00023136"/>
    </source>
</evidence>
<evidence type="ECO:0000256" key="1">
    <source>
        <dbReference type="ARBA" id="ARBA00004651"/>
    </source>
</evidence>
<evidence type="ECO:0000256" key="4">
    <source>
        <dbReference type="ARBA" id="ARBA00022692"/>
    </source>
</evidence>
<feature type="transmembrane region" description="Helical" evidence="7">
    <location>
        <begin position="291"/>
        <end position="310"/>
    </location>
</feature>
<dbReference type="InterPro" id="IPR035906">
    <property type="entry name" value="MetI-like_sf"/>
</dbReference>
<comment type="similarity">
    <text evidence="7">Belongs to the binding-protein-dependent transport system permease family.</text>
</comment>
<evidence type="ECO:0000256" key="7">
    <source>
        <dbReference type="RuleBase" id="RU363032"/>
    </source>
</evidence>
<keyword evidence="2 7" id="KW-0813">Transport</keyword>
<sequence>MSQESPVNLPDLTASRPVGRVHEAQEAASQASSVDPGAERHRPWTKGRVLTHAFLGTMAVLWLFPLLYAVLASMRSYDYTSTHGYLSFGGFTFSNYTKAWEAGAFGHKFVNSAIITIPAVAITLFLACMVAFVIARFNWKFNTIMLALFLVGNLLPPQALLIPVFKIFQKIEVPFWLSESGTLLNTHFGLILVNVAFQLGFCTFVLSNFMKALPKEIYESAQVDGTSLWGQFWRLTLPLCRPSLAALATLETTWIYNEFFWATVLLQSGDKFPITSSLTNLAGTFFTDNNLVAAGSLIIALPTLIIYFALQKHFVSGLTMGATKG</sequence>
<keyword evidence="5 7" id="KW-1133">Transmembrane helix</keyword>